<proteinExistence type="predicted"/>
<name>D1PRI2_9FIRM</name>
<dbReference type="STRING" id="411471.SUBVAR_07011"/>
<dbReference type="RefSeq" id="WP_007048360.1">
    <property type="nucleotide sequence ID" value="NZ_GG704771.1"/>
</dbReference>
<protein>
    <submittedName>
        <fullName evidence="1">Uncharacterized protein</fullName>
    </submittedName>
</protein>
<comment type="caution">
    <text evidence="1">The sequence shown here is derived from an EMBL/GenBank/DDBJ whole genome shotgun (WGS) entry which is preliminary data.</text>
</comment>
<dbReference type="EMBL" id="ACBY02000060">
    <property type="protein sequence ID" value="EFB74708.1"/>
    <property type="molecule type" value="Genomic_DNA"/>
</dbReference>
<dbReference type="HOGENOM" id="CLU_2541308_0_0_9"/>
<keyword evidence="2" id="KW-1185">Reference proteome</keyword>
<evidence type="ECO:0000313" key="1">
    <source>
        <dbReference type="EMBL" id="EFB74708.1"/>
    </source>
</evidence>
<accession>D1PRI2</accession>
<dbReference type="OrthoDB" id="1862305at2"/>
<reference evidence="1" key="1">
    <citation type="submission" date="2009-12" db="EMBL/GenBank/DDBJ databases">
        <authorList>
            <person name="Weinstock G."/>
            <person name="Sodergren E."/>
            <person name="Clifton S."/>
            <person name="Fulton L."/>
            <person name="Fulton B."/>
            <person name="Courtney L."/>
            <person name="Fronick C."/>
            <person name="Harrison M."/>
            <person name="Strong C."/>
            <person name="Farmer C."/>
            <person name="Delahaunty K."/>
            <person name="Markovic C."/>
            <person name="Hall O."/>
            <person name="Minx P."/>
            <person name="Tomlinson C."/>
            <person name="Mitreva M."/>
            <person name="Nelson J."/>
            <person name="Hou S."/>
            <person name="Wollam A."/>
            <person name="Pepin K.H."/>
            <person name="Johnson M."/>
            <person name="Bhonagiri V."/>
            <person name="Nash W.E."/>
            <person name="Warren W."/>
            <person name="Chinwalla A."/>
            <person name="Mardis E.R."/>
            <person name="Wilson R.K."/>
        </authorList>
    </citation>
    <scope>NUCLEOTIDE SEQUENCE [LARGE SCALE GENOMIC DNA]</scope>
    <source>
        <strain evidence="1">DSM 15176</strain>
    </source>
</reference>
<organism evidence="1 2">
    <name type="scientific">Subdoligranulum variabile DSM 15176</name>
    <dbReference type="NCBI Taxonomy" id="411471"/>
    <lineage>
        <taxon>Bacteria</taxon>
        <taxon>Bacillati</taxon>
        <taxon>Bacillota</taxon>
        <taxon>Clostridia</taxon>
        <taxon>Eubacteriales</taxon>
        <taxon>Oscillospiraceae</taxon>
        <taxon>Subdoligranulum</taxon>
    </lineage>
</organism>
<dbReference type="Proteomes" id="UP000003438">
    <property type="component" value="Unassembled WGS sequence"/>
</dbReference>
<evidence type="ECO:0000313" key="2">
    <source>
        <dbReference type="Proteomes" id="UP000003438"/>
    </source>
</evidence>
<gene>
    <name evidence="1" type="ORF">SUBVAR_07011</name>
</gene>
<dbReference type="AlphaFoldDB" id="D1PRI2"/>
<sequence length="83" mass="9399">MTLIPKNDRVPVQKLGDPLLVGETYPNAGSQYKVLKVEGYYGDAWVQNIKSGWTCKAHRPALYLMPDGQIELQWAYSTDGHFE</sequence>